<dbReference type="Pfam" id="PF20401">
    <property type="entry name" value="Rhomboid_2"/>
    <property type="match status" value="1"/>
</dbReference>
<evidence type="ECO:0000256" key="4">
    <source>
        <dbReference type="ARBA" id="ARBA00023136"/>
    </source>
</evidence>
<evidence type="ECO:0000256" key="1">
    <source>
        <dbReference type="ARBA" id="ARBA00004141"/>
    </source>
</evidence>
<keyword evidence="4 5" id="KW-0472">Membrane</keyword>
<keyword evidence="2 5" id="KW-0812">Transmembrane</keyword>
<feature type="transmembrane region" description="Helical" evidence="5">
    <location>
        <begin position="139"/>
        <end position="155"/>
    </location>
</feature>
<comment type="caution">
    <text evidence="6">The sequence shown here is derived from an EMBL/GenBank/DDBJ whole genome shotgun (WGS) entry which is preliminary data.</text>
</comment>
<gene>
    <name evidence="6" type="ORF">FHU31_003383</name>
</gene>
<feature type="transmembrane region" description="Helical" evidence="5">
    <location>
        <begin position="12"/>
        <end position="33"/>
    </location>
</feature>
<dbReference type="GO" id="GO:0016020">
    <property type="term" value="C:membrane"/>
    <property type="evidence" value="ECO:0007669"/>
    <property type="project" value="UniProtKB-SubCell"/>
</dbReference>
<reference evidence="6 7" key="1">
    <citation type="submission" date="2020-03" db="EMBL/GenBank/DDBJ databases">
        <title>Sequencing the genomes of 1000 actinobacteria strains.</title>
        <authorList>
            <person name="Klenk H.-P."/>
        </authorList>
    </citation>
    <scope>NUCLEOTIDE SEQUENCE [LARGE SCALE GENOMIC DNA]</scope>
    <source>
        <strain evidence="6 7">DSM 44556</strain>
    </source>
</reference>
<feature type="transmembrane region" description="Helical" evidence="5">
    <location>
        <begin position="99"/>
        <end position="119"/>
    </location>
</feature>
<evidence type="ECO:0000256" key="5">
    <source>
        <dbReference type="SAM" id="Phobius"/>
    </source>
</evidence>
<dbReference type="AlphaFoldDB" id="A0A7X5U112"/>
<dbReference type="EMBL" id="JAANOW010000001">
    <property type="protein sequence ID" value="NIH96427.1"/>
    <property type="molecule type" value="Genomic_DNA"/>
</dbReference>
<dbReference type="Gene3D" id="1.20.1540.10">
    <property type="entry name" value="Rhomboid-like"/>
    <property type="match status" value="1"/>
</dbReference>
<name>A0A7X5U112_9MYCO</name>
<dbReference type="InterPro" id="IPR046862">
    <property type="entry name" value="Rhomboid_2"/>
</dbReference>
<dbReference type="RefSeq" id="WP_167160068.1">
    <property type="nucleotide sequence ID" value="NZ_JAANOW010000001.1"/>
</dbReference>
<evidence type="ECO:0000313" key="7">
    <source>
        <dbReference type="Proteomes" id="UP000547444"/>
    </source>
</evidence>
<feature type="transmembrane region" description="Helical" evidence="5">
    <location>
        <begin position="160"/>
        <end position="176"/>
    </location>
</feature>
<feature type="transmembrane region" description="Helical" evidence="5">
    <location>
        <begin position="76"/>
        <end position="94"/>
    </location>
</feature>
<sequence>MPSDLAGHRLRRFVLSAPFTFSWLMVLLITTVIQHSLSQHALHRFLQARSTNLHHLAGDPLRVLFTSLLWIDGHHWWPYLLLFAAFVAPAERWLGPLRWFTVGMLAHIGSTYLSEGYLYWTIQEAMVSPRYIDARDIGVSYFLVGLIGVLTYHVVRPWRWFYLVAAVSTFGLAVALNPQFTPIGHASALLIGLACYPLTRNRRRPPPWDPAKLLHRGHRTRVE</sequence>
<keyword evidence="3 5" id="KW-1133">Transmembrane helix</keyword>
<evidence type="ECO:0000256" key="2">
    <source>
        <dbReference type="ARBA" id="ARBA00022692"/>
    </source>
</evidence>
<accession>A0A7X5U112</accession>
<organism evidence="6 7">
    <name type="scientific">Mycolicibacterium fluoranthenivorans</name>
    <dbReference type="NCBI Taxonomy" id="258505"/>
    <lineage>
        <taxon>Bacteria</taxon>
        <taxon>Bacillati</taxon>
        <taxon>Actinomycetota</taxon>
        <taxon>Actinomycetes</taxon>
        <taxon>Mycobacteriales</taxon>
        <taxon>Mycobacteriaceae</taxon>
        <taxon>Mycolicibacterium</taxon>
    </lineage>
</organism>
<proteinExistence type="predicted"/>
<evidence type="ECO:0000256" key="3">
    <source>
        <dbReference type="ARBA" id="ARBA00022989"/>
    </source>
</evidence>
<evidence type="ECO:0008006" key="8">
    <source>
        <dbReference type="Google" id="ProtNLM"/>
    </source>
</evidence>
<dbReference type="SUPFAM" id="SSF144091">
    <property type="entry name" value="Rhomboid-like"/>
    <property type="match status" value="1"/>
</dbReference>
<dbReference type="Proteomes" id="UP000547444">
    <property type="component" value="Unassembled WGS sequence"/>
</dbReference>
<dbReference type="InterPro" id="IPR035952">
    <property type="entry name" value="Rhomboid-like_sf"/>
</dbReference>
<evidence type="ECO:0000313" key="6">
    <source>
        <dbReference type="EMBL" id="NIH96427.1"/>
    </source>
</evidence>
<comment type="subcellular location">
    <subcellularLocation>
        <location evidence="1">Membrane</location>
        <topology evidence="1">Multi-pass membrane protein</topology>
    </subcellularLocation>
</comment>
<keyword evidence="7" id="KW-1185">Reference proteome</keyword>
<protein>
    <recommendedName>
        <fullName evidence="8">Rhomboid family intramembrane serine protease</fullName>
    </recommendedName>
</protein>